<dbReference type="RefSeq" id="XP_046005385.1">
    <property type="nucleotide sequence ID" value="XM_046155799.1"/>
</dbReference>
<comment type="caution">
    <text evidence="2">The sequence shown here is derived from an EMBL/GenBank/DDBJ whole genome shotgun (WGS) entry which is preliminary data.</text>
</comment>
<accession>A0A9P9BII1</accession>
<evidence type="ECO:0000256" key="1">
    <source>
        <dbReference type="SAM" id="MobiDB-lite"/>
    </source>
</evidence>
<dbReference type="AlphaFoldDB" id="A0A9P9BII1"/>
<proteinExistence type="predicted"/>
<feature type="region of interest" description="Disordered" evidence="1">
    <location>
        <begin position="1"/>
        <end position="28"/>
    </location>
</feature>
<organism evidence="2 3">
    <name type="scientific">Microdochium trichocladiopsis</name>
    <dbReference type="NCBI Taxonomy" id="1682393"/>
    <lineage>
        <taxon>Eukaryota</taxon>
        <taxon>Fungi</taxon>
        <taxon>Dikarya</taxon>
        <taxon>Ascomycota</taxon>
        <taxon>Pezizomycotina</taxon>
        <taxon>Sordariomycetes</taxon>
        <taxon>Xylariomycetidae</taxon>
        <taxon>Xylariales</taxon>
        <taxon>Microdochiaceae</taxon>
        <taxon>Microdochium</taxon>
    </lineage>
</organism>
<dbReference type="GeneID" id="70185345"/>
<dbReference type="OrthoDB" id="3509362at2759"/>
<protein>
    <submittedName>
        <fullName evidence="2">Uncharacterized protein</fullName>
    </submittedName>
</protein>
<keyword evidence="3" id="KW-1185">Reference proteome</keyword>
<feature type="compositionally biased region" description="Polar residues" evidence="1">
    <location>
        <begin position="1"/>
        <end position="10"/>
    </location>
</feature>
<dbReference type="Proteomes" id="UP000756346">
    <property type="component" value="Unassembled WGS sequence"/>
</dbReference>
<dbReference type="EMBL" id="JAGTJQ010000013">
    <property type="protein sequence ID" value="KAH7014418.1"/>
    <property type="molecule type" value="Genomic_DNA"/>
</dbReference>
<name>A0A9P9BII1_9PEZI</name>
<reference evidence="2" key="1">
    <citation type="journal article" date="2021" name="Nat. Commun.">
        <title>Genetic determinants of endophytism in the Arabidopsis root mycobiome.</title>
        <authorList>
            <person name="Mesny F."/>
            <person name="Miyauchi S."/>
            <person name="Thiergart T."/>
            <person name="Pickel B."/>
            <person name="Atanasova L."/>
            <person name="Karlsson M."/>
            <person name="Huettel B."/>
            <person name="Barry K.W."/>
            <person name="Haridas S."/>
            <person name="Chen C."/>
            <person name="Bauer D."/>
            <person name="Andreopoulos W."/>
            <person name="Pangilinan J."/>
            <person name="LaButti K."/>
            <person name="Riley R."/>
            <person name="Lipzen A."/>
            <person name="Clum A."/>
            <person name="Drula E."/>
            <person name="Henrissat B."/>
            <person name="Kohler A."/>
            <person name="Grigoriev I.V."/>
            <person name="Martin F.M."/>
            <person name="Hacquard S."/>
        </authorList>
    </citation>
    <scope>NUCLEOTIDE SEQUENCE</scope>
    <source>
        <strain evidence="2">MPI-CAGE-CH-0230</strain>
    </source>
</reference>
<gene>
    <name evidence="2" type="ORF">B0I36DRAFT_338689</name>
</gene>
<sequence length="287" mass="31970">MRQTISSTLPSPHLILPNLEADDDTSPEDMLHQALSGPLFEFYYRLQLLSGHVARLTHYHRSRITADDQDAVAACIASIRVRLHNLWATTRTGDIGKMTTCGLDAQALRSQLAPDVGARLVLLMRLCEAAYHAEIVELDRVLGDPVQMYSSESRASVKAIMALVSAAMEEAQSGFRYHGSIRVCQDGAHGRYLTLAEQRPDIVEDSKARLSAGFLRPLFLCAIETIDDAGQTAQAVKRMSEIGDPVYRSDFFAAFGQALAETQQRKDRRVTSRYFCLWFFGISPPFM</sequence>
<evidence type="ECO:0000313" key="3">
    <source>
        <dbReference type="Proteomes" id="UP000756346"/>
    </source>
</evidence>
<evidence type="ECO:0000313" key="2">
    <source>
        <dbReference type="EMBL" id="KAH7014418.1"/>
    </source>
</evidence>